<dbReference type="EMBL" id="CP041054">
    <property type="protein sequence ID" value="QDE47253.1"/>
    <property type="molecule type" value="Genomic_DNA"/>
</dbReference>
<feature type="transmembrane region" description="Helical" evidence="1">
    <location>
        <begin position="6"/>
        <end position="28"/>
    </location>
</feature>
<gene>
    <name evidence="2" type="ORF">EIN43_05640</name>
</gene>
<organism evidence="2 3">
    <name type="scientific">Enterobacter hormaechei</name>
    <dbReference type="NCBI Taxonomy" id="158836"/>
    <lineage>
        <taxon>Bacteria</taxon>
        <taxon>Pseudomonadati</taxon>
        <taxon>Pseudomonadota</taxon>
        <taxon>Gammaproteobacteria</taxon>
        <taxon>Enterobacterales</taxon>
        <taxon>Enterobacteriaceae</taxon>
        <taxon>Enterobacter</taxon>
        <taxon>Enterobacter cloacae complex</taxon>
    </lineage>
</organism>
<keyword evidence="1" id="KW-0812">Transmembrane</keyword>
<name>A0A4Y5ZUC9_9ENTR</name>
<accession>A0A4Y5ZUC9</accession>
<sequence length="73" mass="8316">MDVMKIFWSVLAALIAFSALCGLGFFVYQDNAYQAKVDKCVNNMNKLIIQKGDYDLLTSMKTEILKECREANE</sequence>
<evidence type="ECO:0000313" key="3">
    <source>
        <dbReference type="Proteomes" id="UP000318237"/>
    </source>
</evidence>
<evidence type="ECO:0000256" key="1">
    <source>
        <dbReference type="SAM" id="Phobius"/>
    </source>
</evidence>
<evidence type="ECO:0000313" key="2">
    <source>
        <dbReference type="EMBL" id="QDE47253.1"/>
    </source>
</evidence>
<protein>
    <submittedName>
        <fullName evidence="2">Uncharacterized protein</fullName>
    </submittedName>
</protein>
<dbReference type="AlphaFoldDB" id="A0A4Y5ZUC9"/>
<reference evidence="2 3" key="1">
    <citation type="submission" date="2019-06" db="EMBL/GenBank/DDBJ databases">
        <title>Whole genome sequencing of XDR Enterobacter.</title>
        <authorList>
            <person name="Gnana Soundari P."/>
            <person name="Vijayakumar R."/>
            <person name="Krishnan P."/>
        </authorList>
    </citation>
    <scope>NUCLEOTIDE SEQUENCE [LARGE SCALE GENOMIC DNA]</scope>
    <source>
        <strain evidence="2 3">C126</strain>
    </source>
</reference>
<proteinExistence type="predicted"/>
<keyword evidence="1" id="KW-1133">Transmembrane helix</keyword>
<keyword evidence="1" id="KW-0472">Membrane</keyword>
<dbReference type="Proteomes" id="UP000318237">
    <property type="component" value="Chromosome"/>
</dbReference>